<dbReference type="RefSeq" id="XP_025836649.1">
    <property type="nucleotide sequence ID" value="XM_025980864.1"/>
</dbReference>
<evidence type="ECO:0000313" key="2">
    <source>
        <dbReference type="RefSeq" id="XP_025836649.1"/>
    </source>
</evidence>
<dbReference type="InParanoid" id="A0A7F5RKV3"/>
<name>A0A7F5RKV3_AGRPL</name>
<sequence>MNPHKDLAITLDKVRKRANLISLINGTIQSCNTETLLHTYKTFVRPLIDYRAVSLTNISDSQLEVLLATERGILRKIARLGRFFPSQDLYNIVDIPPITDRIVTLQTKFVKRAIQTNNPITTRTLTQPPRRITTKPKQKVTFPPARLLSITPDLPDDFIDHLNSLPNSIR</sequence>
<reference evidence="2" key="1">
    <citation type="submission" date="2025-08" db="UniProtKB">
        <authorList>
            <consortium name="RefSeq"/>
        </authorList>
    </citation>
    <scope>IDENTIFICATION</scope>
    <source>
        <tissue evidence="2">Entire body</tissue>
    </source>
</reference>
<organism evidence="1 2">
    <name type="scientific">Agrilus planipennis</name>
    <name type="common">Emerald ash borer</name>
    <name type="synonym">Agrilus marcopoli</name>
    <dbReference type="NCBI Taxonomy" id="224129"/>
    <lineage>
        <taxon>Eukaryota</taxon>
        <taxon>Metazoa</taxon>
        <taxon>Ecdysozoa</taxon>
        <taxon>Arthropoda</taxon>
        <taxon>Hexapoda</taxon>
        <taxon>Insecta</taxon>
        <taxon>Pterygota</taxon>
        <taxon>Neoptera</taxon>
        <taxon>Endopterygota</taxon>
        <taxon>Coleoptera</taxon>
        <taxon>Polyphaga</taxon>
        <taxon>Elateriformia</taxon>
        <taxon>Buprestoidea</taxon>
        <taxon>Buprestidae</taxon>
        <taxon>Agrilinae</taxon>
        <taxon>Agrilus</taxon>
    </lineage>
</organism>
<accession>A0A7F5RKV3</accession>
<evidence type="ECO:0000313" key="1">
    <source>
        <dbReference type="Proteomes" id="UP000192223"/>
    </source>
</evidence>
<gene>
    <name evidence="2" type="primary">LOC112906547</name>
</gene>
<proteinExistence type="predicted"/>
<dbReference type="OrthoDB" id="6764382at2759"/>
<dbReference type="AlphaFoldDB" id="A0A7F5RKV3"/>
<protein>
    <submittedName>
        <fullName evidence="2">Uncharacterized protein LOC112906547</fullName>
    </submittedName>
</protein>
<dbReference type="KEGG" id="apln:112906547"/>
<dbReference type="GeneID" id="112906547"/>
<dbReference type="Proteomes" id="UP000192223">
    <property type="component" value="Unplaced"/>
</dbReference>
<dbReference type="PROSITE" id="PS51257">
    <property type="entry name" value="PROKAR_LIPOPROTEIN"/>
    <property type="match status" value="1"/>
</dbReference>
<keyword evidence="1" id="KW-1185">Reference proteome</keyword>